<name>A0A2U2HHV5_9BURK</name>
<protein>
    <submittedName>
        <fullName evidence="1">Uncharacterized protein</fullName>
    </submittedName>
</protein>
<dbReference type="AlphaFoldDB" id="A0A2U2HHV5"/>
<proteinExistence type="predicted"/>
<evidence type="ECO:0000313" key="1">
    <source>
        <dbReference type="EMBL" id="PWF45510.1"/>
    </source>
</evidence>
<dbReference type="RefSeq" id="WP_106758625.1">
    <property type="nucleotide sequence ID" value="NZ_PXWF02000251.1"/>
</dbReference>
<evidence type="ECO:0000313" key="2">
    <source>
        <dbReference type="Proteomes" id="UP000241421"/>
    </source>
</evidence>
<keyword evidence="2" id="KW-1185">Reference proteome</keyword>
<dbReference type="EMBL" id="PXWF02000251">
    <property type="protein sequence ID" value="PWF45510.1"/>
    <property type="molecule type" value="Genomic_DNA"/>
</dbReference>
<accession>A0A2U2HHV5</accession>
<organism evidence="1 2">
    <name type="scientific">Massilia glaciei</name>
    <dbReference type="NCBI Taxonomy" id="1524097"/>
    <lineage>
        <taxon>Bacteria</taxon>
        <taxon>Pseudomonadati</taxon>
        <taxon>Pseudomonadota</taxon>
        <taxon>Betaproteobacteria</taxon>
        <taxon>Burkholderiales</taxon>
        <taxon>Oxalobacteraceae</taxon>
        <taxon>Telluria group</taxon>
        <taxon>Massilia</taxon>
    </lineage>
</organism>
<dbReference type="Proteomes" id="UP000241421">
    <property type="component" value="Unassembled WGS sequence"/>
</dbReference>
<sequence>MLNITVEEKHLEMINKVVGVVLEEASLRSDAAVVEKLKVSVSLTDPVTKNDRNFEFKRR</sequence>
<gene>
    <name evidence="1" type="ORF">C7C56_017380</name>
</gene>
<comment type="caution">
    <text evidence="1">The sequence shown here is derived from an EMBL/GenBank/DDBJ whole genome shotgun (WGS) entry which is preliminary data.</text>
</comment>
<reference evidence="1 2" key="1">
    <citation type="submission" date="2018-04" db="EMBL/GenBank/DDBJ databases">
        <title>Massilia violaceinigra sp. nov., a novel purple-pigmented bacterium isolated from Tianshan glacier, Xinjiang, China.</title>
        <authorList>
            <person name="Wang H."/>
        </authorList>
    </citation>
    <scope>NUCLEOTIDE SEQUENCE [LARGE SCALE GENOMIC DNA]</scope>
    <source>
        <strain evidence="1 2">B448-2</strain>
    </source>
</reference>